<keyword evidence="7" id="KW-1185">Reference proteome</keyword>
<gene>
    <name evidence="6" type="ORF">BN980_GECA02s07435g</name>
</gene>
<organism evidence="6 7">
    <name type="scientific">Geotrichum candidum</name>
    <name type="common">Oospora lactis</name>
    <name type="synonym">Dipodascus geotrichum</name>
    <dbReference type="NCBI Taxonomy" id="1173061"/>
    <lineage>
        <taxon>Eukaryota</taxon>
        <taxon>Fungi</taxon>
        <taxon>Dikarya</taxon>
        <taxon>Ascomycota</taxon>
        <taxon>Saccharomycotina</taxon>
        <taxon>Dipodascomycetes</taxon>
        <taxon>Dipodascales</taxon>
        <taxon>Dipodascaceae</taxon>
        <taxon>Geotrichum</taxon>
    </lineage>
</organism>
<dbReference type="InterPro" id="IPR011993">
    <property type="entry name" value="PH-like_dom_sf"/>
</dbReference>
<feature type="domain" description="Serine/threonine-protein phosphatase 4 regulatory subunit 3-like central" evidence="4">
    <location>
        <begin position="147"/>
        <end position="646"/>
    </location>
</feature>
<evidence type="ECO:0000259" key="4">
    <source>
        <dbReference type="Pfam" id="PF04802"/>
    </source>
</evidence>
<evidence type="ECO:0000256" key="3">
    <source>
        <dbReference type="SAM" id="MobiDB-lite"/>
    </source>
</evidence>
<dbReference type="GO" id="GO:0005654">
    <property type="term" value="C:nucleoplasm"/>
    <property type="evidence" value="ECO:0007669"/>
    <property type="project" value="TreeGrafter"/>
</dbReference>
<keyword evidence="2" id="KW-0539">Nucleus</keyword>
<protein>
    <submittedName>
        <fullName evidence="6">Similar to Saccharomyces cerevisiae YNL201C PSY2 Subunit of protein phosphatase PP4 complex</fullName>
    </submittedName>
</protein>
<comment type="subcellular location">
    <subcellularLocation>
        <location evidence="1">Nucleus</location>
    </subcellularLocation>
</comment>
<evidence type="ECO:0000313" key="7">
    <source>
        <dbReference type="Proteomes" id="UP000242525"/>
    </source>
</evidence>
<feature type="compositionally biased region" description="Pro residues" evidence="3">
    <location>
        <begin position="877"/>
        <end position="886"/>
    </location>
</feature>
<feature type="compositionally biased region" description="Low complexity" evidence="3">
    <location>
        <begin position="830"/>
        <end position="840"/>
    </location>
</feature>
<dbReference type="STRING" id="1173061.A0A0J9X612"/>
<dbReference type="Gene3D" id="2.30.29.30">
    <property type="entry name" value="Pleckstrin-homology domain (PH domain)/Phosphotyrosine-binding domain (PTB)"/>
    <property type="match status" value="1"/>
</dbReference>
<dbReference type="Pfam" id="PF22972">
    <property type="entry name" value="EVH1_PP4R3"/>
    <property type="match status" value="1"/>
</dbReference>
<dbReference type="InterPro" id="IPR016024">
    <property type="entry name" value="ARM-type_fold"/>
</dbReference>
<evidence type="ECO:0000259" key="5">
    <source>
        <dbReference type="Pfam" id="PF22972"/>
    </source>
</evidence>
<reference evidence="6" key="1">
    <citation type="submission" date="2014-03" db="EMBL/GenBank/DDBJ databases">
        <authorList>
            <person name="Casaregola S."/>
        </authorList>
    </citation>
    <scope>NUCLEOTIDE SEQUENCE [LARGE SCALE GENOMIC DNA]</scope>
    <source>
        <strain evidence="6">CLIB 918</strain>
    </source>
</reference>
<comment type="caution">
    <text evidence="6">The sequence shown here is derived from an EMBL/GenBank/DDBJ whole genome shotgun (WGS) entry which is preliminary data.</text>
</comment>
<evidence type="ECO:0000256" key="2">
    <source>
        <dbReference type="ARBA" id="ARBA00023242"/>
    </source>
</evidence>
<dbReference type="PANTHER" id="PTHR23318:SF0">
    <property type="entry name" value="SERINE_THREONINE-PROTEIN PHOSPHATASE 4 REGULATORY SUBUNIT 3"/>
    <property type="match status" value="1"/>
</dbReference>
<dbReference type="Proteomes" id="UP000242525">
    <property type="component" value="Unassembled WGS sequence"/>
</dbReference>
<dbReference type="GO" id="GO:0072542">
    <property type="term" value="F:protein phosphatase activator activity"/>
    <property type="evidence" value="ECO:0007669"/>
    <property type="project" value="TreeGrafter"/>
</dbReference>
<dbReference type="Gene3D" id="1.25.10.10">
    <property type="entry name" value="Leucine-rich Repeat Variant"/>
    <property type="match status" value="1"/>
</dbReference>
<dbReference type="InterPro" id="IPR051137">
    <property type="entry name" value="PP4R3-like"/>
</dbReference>
<evidence type="ECO:0000256" key="1">
    <source>
        <dbReference type="ARBA" id="ARBA00004123"/>
    </source>
</evidence>
<dbReference type="Pfam" id="PF04802">
    <property type="entry name" value="PP4R3"/>
    <property type="match status" value="1"/>
</dbReference>
<dbReference type="SUPFAM" id="SSF48371">
    <property type="entry name" value="ARM repeat"/>
    <property type="match status" value="1"/>
</dbReference>
<dbReference type="InterPro" id="IPR055236">
    <property type="entry name" value="EVH1_PP4R3"/>
</dbReference>
<dbReference type="AlphaFoldDB" id="A0A0J9X612"/>
<feature type="compositionally biased region" description="Low complexity" evidence="3">
    <location>
        <begin position="859"/>
        <end position="876"/>
    </location>
</feature>
<dbReference type="OrthoDB" id="27483at2759"/>
<dbReference type="InterPro" id="IPR006887">
    <property type="entry name" value="P4R3-like_central_dom"/>
</dbReference>
<evidence type="ECO:0000313" key="6">
    <source>
        <dbReference type="EMBL" id="CDO52210.1"/>
    </source>
</evidence>
<feature type="compositionally biased region" description="Acidic residues" evidence="3">
    <location>
        <begin position="759"/>
        <end position="770"/>
    </location>
</feature>
<dbReference type="EMBL" id="CCBN010000002">
    <property type="protein sequence ID" value="CDO52210.1"/>
    <property type="molecule type" value="Genomic_DNA"/>
</dbReference>
<feature type="compositionally biased region" description="Polar residues" evidence="3">
    <location>
        <begin position="694"/>
        <end position="713"/>
    </location>
</feature>
<proteinExistence type="predicted"/>
<feature type="region of interest" description="Disordered" evidence="3">
    <location>
        <begin position="787"/>
        <end position="894"/>
    </location>
</feature>
<dbReference type="GO" id="GO:0030289">
    <property type="term" value="C:protein phosphatase 4 complex"/>
    <property type="evidence" value="ECO:0007669"/>
    <property type="project" value="TreeGrafter"/>
</dbReference>
<dbReference type="PANTHER" id="PTHR23318">
    <property type="entry name" value="ATP SYNTHASE GAMMA-RELATED"/>
    <property type="match status" value="1"/>
</dbReference>
<sequence length="894" mass="100550">MNKSIRQSTPSKRVKVYELCKDEWNDKGTGLCSGQFINDEPYVVVLNEDNINEVLLKKHIAGEIQFHKQQETLIVWSEAEKNDMALSFQEADGCSLVCDYLVHVQHTSAKKISITVVTSTEEGDYSELIAGPLNYPPTPTLDNLEDIVESFSQLVNIPFARESISSFLTETNYAHKLVEVFFKAEDLESLSDLHNICRIVKLLFSLNENRIIENLIDDQNVVGILGALEYDPAFPTLKANHRQHFQGDFNFKEVVPINDDKIKLKIKQTYRLQFLKDVLARILEDSTLPIFTSMIYFNHSVIIHTLQTSSDYLSRIFAIYKSTNHDIQQKRDGVRFLHEITLASKTQQIVTKKQLFAKMTSSGLFNLIEFALNDTIESIRMLGTELLLTIIDVDTSLIRNYSQNLQSQSTFALMQTLVDLFFREKDIGLKSQAVESLKYVLDTMSNYILPLDDLPSRRSSQELEYDVFVASFYTNCGGKLFSALTELGKGEGPDINKHMSLADRALYEQLCDLLTFCVNKHKGQCQFFSIEHGLWLGISRLFMCPHQTMQLAALRCWKQALTQDDQKYMVHFAQNGLVESLIDLLVRMGNKNNLVNSACLDVLEIFEKGLRMKEQSSDTLQPMVQSENMLIIVKRLIDARKYELEHILAKYTPLALLIPEMYQTFIDAEDAFFNTSYGPLLPPDDEQVHEDGTHANNSEYTINQDTSPILSPSSEDETAAKVFNLDDRKVFEMVEESGVPSVDSPTQSSPSRSLVPYSDSDDEEDEMEDKDLEKNVLPLAESYITASLAINDSPPPSVLVGHKREHEDDDYDNAEDNRAPAAIRPKHSSEPLSSLSSVSSDPATDAAEVSISPTSGDDTPTTTTETAVVAAAAPVASSPPPTPPTPTEERIVSY</sequence>
<accession>A0A0J9X612</accession>
<name>A0A0J9X612_GEOCN</name>
<feature type="domain" description="PP4R3 EVH1-like" evidence="5">
    <location>
        <begin position="12"/>
        <end position="106"/>
    </location>
</feature>
<dbReference type="InterPro" id="IPR011989">
    <property type="entry name" value="ARM-like"/>
</dbReference>
<dbReference type="GO" id="GO:0006974">
    <property type="term" value="P:DNA damage response"/>
    <property type="evidence" value="ECO:0007669"/>
    <property type="project" value="TreeGrafter"/>
</dbReference>
<feature type="region of interest" description="Disordered" evidence="3">
    <location>
        <begin position="682"/>
        <end position="715"/>
    </location>
</feature>
<feature type="region of interest" description="Disordered" evidence="3">
    <location>
        <begin position="736"/>
        <end position="771"/>
    </location>
</feature>
<feature type="compositionally biased region" description="Polar residues" evidence="3">
    <location>
        <begin position="743"/>
        <end position="752"/>
    </location>
</feature>